<sequence length="265" mass="27988">MAVDPYAGRVGHGPLSFLHRLNPLAKIAGVLPGMVVLIVAHELAVPLALIGLALVLIVAGAHLSGRTLVLLLLTLPAATAVLTVSFGLWADGERVDGSPVLVSVGDFDFTLGALVVGATTATRLVGIVMLSLVAGLTTSGPDLVRALVQQLRVPYRVGYTALAAYRFVPRFGHELELIRQAHRVRGMARGRGPIAAARRWVGYVVPLLAGGIRHAERVALAMDSRAFGAHPTRTERHLVPFRVRDGVFVLLLWAATAAIVVTLGA</sequence>
<dbReference type="Pfam" id="PF02361">
    <property type="entry name" value="CbiQ"/>
    <property type="match status" value="1"/>
</dbReference>
<evidence type="ECO:0000256" key="5">
    <source>
        <dbReference type="SAM" id="Phobius"/>
    </source>
</evidence>
<feature type="transmembrane region" description="Helical" evidence="5">
    <location>
        <begin position="68"/>
        <end position="89"/>
    </location>
</feature>
<keyword evidence="3 5" id="KW-1133">Transmembrane helix</keyword>
<name>A0AB39BLV1_9MICO</name>
<dbReference type="InterPro" id="IPR003339">
    <property type="entry name" value="ABC/ECF_trnsptr_transmembrane"/>
</dbReference>
<feature type="transmembrane region" description="Helical" evidence="5">
    <location>
        <begin position="246"/>
        <end position="264"/>
    </location>
</feature>
<feature type="transmembrane region" description="Helical" evidence="5">
    <location>
        <begin position="43"/>
        <end position="61"/>
    </location>
</feature>
<gene>
    <name evidence="6" type="ORF">ABFY20_03260</name>
</gene>
<evidence type="ECO:0000256" key="4">
    <source>
        <dbReference type="ARBA" id="ARBA00023136"/>
    </source>
</evidence>
<reference evidence="6" key="1">
    <citation type="submission" date="2024-05" db="EMBL/GenBank/DDBJ databases">
        <title>Herbiconiux sp. A18JL235.</title>
        <authorList>
            <person name="Zhang G."/>
        </authorList>
    </citation>
    <scope>NUCLEOTIDE SEQUENCE</scope>
    <source>
        <strain evidence="6">A18JL235</strain>
    </source>
</reference>
<evidence type="ECO:0000256" key="1">
    <source>
        <dbReference type="ARBA" id="ARBA00004141"/>
    </source>
</evidence>
<dbReference type="CDD" id="cd16914">
    <property type="entry name" value="EcfT"/>
    <property type="match status" value="1"/>
</dbReference>
<keyword evidence="4 5" id="KW-0472">Membrane</keyword>
<keyword evidence="2 5" id="KW-0812">Transmembrane</keyword>
<dbReference type="PANTHER" id="PTHR33514">
    <property type="entry name" value="PROTEIN ABCI12, CHLOROPLASTIC"/>
    <property type="match status" value="1"/>
</dbReference>
<dbReference type="AlphaFoldDB" id="A0AB39BLV1"/>
<dbReference type="PANTHER" id="PTHR33514:SF13">
    <property type="entry name" value="PROTEIN ABCI12, CHLOROPLASTIC"/>
    <property type="match status" value="1"/>
</dbReference>
<accession>A0AB39BLV1</accession>
<evidence type="ECO:0000256" key="2">
    <source>
        <dbReference type="ARBA" id="ARBA00022692"/>
    </source>
</evidence>
<feature type="transmembrane region" description="Helical" evidence="5">
    <location>
        <begin position="109"/>
        <end position="136"/>
    </location>
</feature>
<comment type="subcellular location">
    <subcellularLocation>
        <location evidence="1">Membrane</location>
        <topology evidence="1">Multi-pass membrane protein</topology>
    </subcellularLocation>
</comment>
<evidence type="ECO:0000313" key="6">
    <source>
        <dbReference type="EMBL" id="XDI07495.1"/>
    </source>
</evidence>
<organism evidence="6">
    <name type="scientific">Herbiconiux sp. A18JL235</name>
    <dbReference type="NCBI Taxonomy" id="3152363"/>
    <lineage>
        <taxon>Bacteria</taxon>
        <taxon>Bacillati</taxon>
        <taxon>Actinomycetota</taxon>
        <taxon>Actinomycetes</taxon>
        <taxon>Micrococcales</taxon>
        <taxon>Microbacteriaceae</taxon>
        <taxon>Herbiconiux</taxon>
    </lineage>
</organism>
<proteinExistence type="predicted"/>
<dbReference type="EMBL" id="CP162511">
    <property type="protein sequence ID" value="XDI07495.1"/>
    <property type="molecule type" value="Genomic_DNA"/>
</dbReference>
<protein>
    <submittedName>
        <fullName evidence="6">Energy-coupling factor transporter transmembrane protein EcfT</fullName>
    </submittedName>
</protein>
<dbReference type="GO" id="GO:0005886">
    <property type="term" value="C:plasma membrane"/>
    <property type="evidence" value="ECO:0007669"/>
    <property type="project" value="TreeGrafter"/>
</dbReference>
<dbReference type="RefSeq" id="WP_368499860.1">
    <property type="nucleotide sequence ID" value="NZ_CP162511.1"/>
</dbReference>
<evidence type="ECO:0000256" key="3">
    <source>
        <dbReference type="ARBA" id="ARBA00022989"/>
    </source>
</evidence>